<name>V7D553_9PSED</name>
<protein>
    <submittedName>
        <fullName evidence="1">Uncharacterized protein</fullName>
    </submittedName>
</protein>
<reference evidence="1 2" key="1">
    <citation type="submission" date="2013-10" db="EMBL/GenBank/DDBJ databases">
        <title>Whole Genome Shotgun Sequence of Pseudomonas taiwanensis SJ9.</title>
        <authorList>
            <person name="Hong S.-J."/>
            <person name="Shin J.-H."/>
        </authorList>
    </citation>
    <scope>NUCLEOTIDE SEQUENCE [LARGE SCALE GENOMIC DNA]</scope>
    <source>
        <strain evidence="1 2">SJ9</strain>
    </source>
</reference>
<accession>V7D553</accession>
<sequence>MLVRRQGLGHGIQRLPAQAVHQAGMATAGAATVGYVQPGLVQGIEQVAAGRHRPAALAHAKFGHGRSFSTYHSAL</sequence>
<dbReference type="Proteomes" id="UP000018511">
    <property type="component" value="Unassembled WGS sequence"/>
</dbReference>
<dbReference type="EMBL" id="AXUP01000398">
    <property type="protein sequence ID" value="ESW37472.1"/>
    <property type="molecule type" value="Genomic_DNA"/>
</dbReference>
<dbReference type="AlphaFoldDB" id="V7D553"/>
<evidence type="ECO:0000313" key="1">
    <source>
        <dbReference type="EMBL" id="ESW37472.1"/>
    </source>
</evidence>
<gene>
    <name evidence="1" type="ORF">O164_23735</name>
</gene>
<proteinExistence type="predicted"/>
<comment type="caution">
    <text evidence="1">The sequence shown here is derived from an EMBL/GenBank/DDBJ whole genome shotgun (WGS) entry which is preliminary data.</text>
</comment>
<evidence type="ECO:0000313" key="2">
    <source>
        <dbReference type="Proteomes" id="UP000018511"/>
    </source>
</evidence>
<organism evidence="1 2">
    <name type="scientific">Pseudomonas taiwanensis SJ9</name>
    <dbReference type="NCBI Taxonomy" id="1388762"/>
    <lineage>
        <taxon>Bacteria</taxon>
        <taxon>Pseudomonadati</taxon>
        <taxon>Pseudomonadota</taxon>
        <taxon>Gammaproteobacteria</taxon>
        <taxon>Pseudomonadales</taxon>
        <taxon>Pseudomonadaceae</taxon>
        <taxon>Pseudomonas</taxon>
    </lineage>
</organism>